<evidence type="ECO:0000256" key="2">
    <source>
        <dbReference type="ARBA" id="ARBA00008936"/>
    </source>
</evidence>
<protein>
    <recommendedName>
        <fullName evidence="11">ATP synthase subunit beta</fullName>
        <ecNumber evidence="11">7.1.2.2</ecNumber>
    </recommendedName>
    <alternativeName>
        <fullName evidence="11">ATP synthase F1 sector subunit beta</fullName>
    </alternativeName>
    <alternativeName>
        <fullName evidence="11">F-ATPase subunit beta</fullName>
    </alternativeName>
</protein>
<keyword evidence="6 11" id="KW-1278">Translocase</keyword>
<evidence type="ECO:0000256" key="11">
    <source>
        <dbReference type="HAMAP-Rule" id="MF_01347"/>
    </source>
</evidence>
<evidence type="ECO:0000256" key="6">
    <source>
        <dbReference type="ARBA" id="ARBA00022967"/>
    </source>
</evidence>
<dbReference type="HAMAP" id="MF_01347">
    <property type="entry name" value="ATP_synth_beta_bact"/>
    <property type="match status" value="1"/>
</dbReference>
<dbReference type="InterPro" id="IPR055190">
    <property type="entry name" value="ATP-synt_VA_C"/>
</dbReference>
<comment type="similarity">
    <text evidence="2 11">Belongs to the ATPase alpha/beta chains family.</text>
</comment>
<evidence type="ECO:0000313" key="14">
    <source>
        <dbReference type="Proteomes" id="UP001060325"/>
    </source>
</evidence>
<dbReference type="Proteomes" id="UP001060325">
    <property type="component" value="Chromosome"/>
</dbReference>
<dbReference type="InterPro" id="IPR020003">
    <property type="entry name" value="ATPase_a/bsu_AS"/>
</dbReference>
<name>A0ABY5FP64_9BACL</name>
<dbReference type="PROSITE" id="PS00152">
    <property type="entry name" value="ATPASE_ALPHA_BETA"/>
    <property type="match status" value="1"/>
</dbReference>
<dbReference type="CDD" id="cd01133">
    <property type="entry name" value="F1-ATPase_beta_CD"/>
    <property type="match status" value="1"/>
</dbReference>
<evidence type="ECO:0000259" key="12">
    <source>
        <dbReference type="SMART" id="SM00382"/>
    </source>
</evidence>
<comment type="catalytic activity">
    <reaction evidence="11">
        <text>ATP + H2O + 4 H(+)(in) = ADP + phosphate + 5 H(+)(out)</text>
        <dbReference type="Rhea" id="RHEA:57720"/>
        <dbReference type="ChEBI" id="CHEBI:15377"/>
        <dbReference type="ChEBI" id="CHEBI:15378"/>
        <dbReference type="ChEBI" id="CHEBI:30616"/>
        <dbReference type="ChEBI" id="CHEBI:43474"/>
        <dbReference type="ChEBI" id="CHEBI:456216"/>
        <dbReference type="EC" id="7.1.2.2"/>
    </reaction>
</comment>
<comment type="subcellular location">
    <subcellularLocation>
        <location evidence="11">Cell membrane</location>
        <topology evidence="11">Peripheral membrane protein</topology>
    </subcellularLocation>
    <subcellularLocation>
        <location evidence="1">Membrane</location>
    </subcellularLocation>
</comment>
<dbReference type="Pfam" id="PF02874">
    <property type="entry name" value="ATP-synt_ab_N"/>
    <property type="match status" value="1"/>
</dbReference>
<dbReference type="InterPro" id="IPR005722">
    <property type="entry name" value="ATP_synth_F1_bsu"/>
</dbReference>
<organism evidence="13 14">
    <name type="scientific">Exiguobacterium aurantiacum</name>
    <dbReference type="NCBI Taxonomy" id="33987"/>
    <lineage>
        <taxon>Bacteria</taxon>
        <taxon>Bacillati</taxon>
        <taxon>Bacillota</taxon>
        <taxon>Bacilli</taxon>
        <taxon>Bacillales</taxon>
        <taxon>Bacillales Family XII. Incertae Sedis</taxon>
        <taxon>Exiguobacterium</taxon>
    </lineage>
</organism>
<evidence type="ECO:0000256" key="3">
    <source>
        <dbReference type="ARBA" id="ARBA00022448"/>
    </source>
</evidence>
<reference evidence="13" key="1">
    <citation type="submission" date="2022-07" db="EMBL/GenBank/DDBJ databases">
        <title>Complete genome of CX2.</title>
        <authorList>
            <person name="Cao G."/>
        </authorList>
    </citation>
    <scope>NUCLEOTIDE SEQUENCE</scope>
    <source>
        <strain evidence="13">CX2</strain>
    </source>
</reference>
<dbReference type="InterPro" id="IPR036121">
    <property type="entry name" value="ATPase_F1/V1/A1_a/bsu_N_sf"/>
</dbReference>
<dbReference type="CDD" id="cd18115">
    <property type="entry name" value="ATP-synt_F1_beta_N"/>
    <property type="match status" value="1"/>
</dbReference>
<dbReference type="SUPFAM" id="SSF47917">
    <property type="entry name" value="C-terminal domain of alpha and beta subunits of F1 ATP synthase"/>
    <property type="match status" value="1"/>
</dbReference>
<keyword evidence="3 11" id="KW-0813">Transport</keyword>
<dbReference type="InterPro" id="IPR000194">
    <property type="entry name" value="ATPase_F1/V1/A1_a/bsu_nucl-bd"/>
</dbReference>
<keyword evidence="5 11" id="KW-0067">ATP-binding</keyword>
<evidence type="ECO:0000256" key="7">
    <source>
        <dbReference type="ARBA" id="ARBA00023065"/>
    </source>
</evidence>
<evidence type="ECO:0000256" key="4">
    <source>
        <dbReference type="ARBA" id="ARBA00022741"/>
    </source>
</evidence>
<dbReference type="EMBL" id="CP101462">
    <property type="protein sequence ID" value="UTT43377.1"/>
    <property type="molecule type" value="Genomic_DNA"/>
</dbReference>
<keyword evidence="4 11" id="KW-0547">Nucleotide-binding</keyword>
<sequence>MNEYGMKGRVVAVMGPVIDVKFDNHLPNIYNALKVTHVAESAQDVSVDLTLEVAIHLGDDTVRTIAMDSTDGVRRGMEVLDLGSPISVPVGEETLGRVFNVLGNPIDDKEVSPTVRRSPIHRLAPTFDELSTKVEILETGIKVVDLLAPYIKGGKIGLFGGAGVGKTVLIQELINNIAQEHSGISVFAGVGERTREGNDLFHEMTDSGVIKQTAMVFGQMNEPPGARLRVALTGLTMAEYFRDEQGQDVLLFVDNIFRFTQAGSEVSALLGRMPSAVGYQPTLATEMGMLQERITSTAKGSVTSIQAVYVPADDYTDPAPATTFAHLDATTNLERRLSEMGIYPAVDPLASTSRALSPDIVGPEHYEVARNVQQTLQRYKELQDIIAILGMDELSEDDKLTVHRARRIQFFLSQNFHVAEQFTGQKGSYVPVKETVRGFKEILDGKHDDLPEDAFRLVGPIEDVIEKAKTLV</sequence>
<proteinExistence type="inferred from homology"/>
<dbReference type="InterPro" id="IPR004100">
    <property type="entry name" value="ATPase_F1/V1/A1_a/bsu_N"/>
</dbReference>
<keyword evidence="14" id="KW-1185">Reference proteome</keyword>
<dbReference type="PANTHER" id="PTHR15184:SF71">
    <property type="entry name" value="ATP SYNTHASE SUBUNIT BETA, MITOCHONDRIAL"/>
    <property type="match status" value="1"/>
</dbReference>
<accession>A0ABY5FP64</accession>
<keyword evidence="11" id="KW-1003">Cell membrane</keyword>
<dbReference type="SUPFAM" id="SSF50615">
    <property type="entry name" value="N-terminal domain of alpha and beta subunits of F1 ATP synthase"/>
    <property type="match status" value="1"/>
</dbReference>
<dbReference type="EC" id="7.1.2.2" evidence="11"/>
<dbReference type="Pfam" id="PF22919">
    <property type="entry name" value="ATP-synt_VA_C"/>
    <property type="match status" value="1"/>
</dbReference>
<evidence type="ECO:0000256" key="10">
    <source>
        <dbReference type="ARBA" id="ARBA00023310"/>
    </source>
</evidence>
<feature type="binding site" evidence="11">
    <location>
        <begin position="160"/>
        <end position="167"/>
    </location>
    <ligand>
        <name>ATP</name>
        <dbReference type="ChEBI" id="CHEBI:30616"/>
    </ligand>
</feature>
<evidence type="ECO:0000256" key="5">
    <source>
        <dbReference type="ARBA" id="ARBA00022840"/>
    </source>
</evidence>
<keyword evidence="7 11" id="KW-0406">Ion transport</keyword>
<evidence type="ECO:0000256" key="8">
    <source>
        <dbReference type="ARBA" id="ARBA00023136"/>
    </source>
</evidence>
<dbReference type="NCBIfam" id="TIGR01039">
    <property type="entry name" value="atpD"/>
    <property type="match status" value="1"/>
</dbReference>
<dbReference type="Gene3D" id="2.40.10.170">
    <property type="match status" value="1"/>
</dbReference>
<evidence type="ECO:0000256" key="9">
    <source>
        <dbReference type="ARBA" id="ARBA00023196"/>
    </source>
</evidence>
<dbReference type="CDD" id="cd18110">
    <property type="entry name" value="ATP-synt_F1_beta_C"/>
    <property type="match status" value="1"/>
</dbReference>
<keyword evidence="9 11" id="KW-0139">CF(1)</keyword>
<dbReference type="InterPro" id="IPR027417">
    <property type="entry name" value="P-loop_NTPase"/>
</dbReference>
<dbReference type="Gene3D" id="1.10.1140.10">
    <property type="entry name" value="Bovine Mitochondrial F1-atpase, Atp Synthase Beta Chain, Chain D, domain 3"/>
    <property type="match status" value="1"/>
</dbReference>
<dbReference type="InterPro" id="IPR024034">
    <property type="entry name" value="ATPase_F1/V1_b/a_C"/>
</dbReference>
<dbReference type="InterPro" id="IPR050053">
    <property type="entry name" value="ATPase_alpha/beta_chains"/>
</dbReference>
<dbReference type="SMART" id="SM00382">
    <property type="entry name" value="AAA"/>
    <property type="match status" value="1"/>
</dbReference>
<evidence type="ECO:0000256" key="1">
    <source>
        <dbReference type="ARBA" id="ARBA00004370"/>
    </source>
</evidence>
<feature type="domain" description="AAA+ ATPase" evidence="12">
    <location>
        <begin position="152"/>
        <end position="415"/>
    </location>
</feature>
<dbReference type="RefSeq" id="WP_021066140.1">
    <property type="nucleotide sequence ID" value="NZ_CP085207.1"/>
</dbReference>
<comment type="function">
    <text evidence="11">Produces ATP from ADP in the presence of a proton gradient across the membrane. The catalytic sites are hosted primarily by the beta subunits.</text>
</comment>
<dbReference type="Pfam" id="PF00006">
    <property type="entry name" value="ATP-synt_ab"/>
    <property type="match status" value="1"/>
</dbReference>
<dbReference type="SUPFAM" id="SSF52540">
    <property type="entry name" value="P-loop containing nucleoside triphosphate hydrolases"/>
    <property type="match status" value="1"/>
</dbReference>
<keyword evidence="10 11" id="KW-0066">ATP synthesis</keyword>
<keyword evidence="8 11" id="KW-0472">Membrane</keyword>
<evidence type="ECO:0000313" key="13">
    <source>
        <dbReference type="EMBL" id="UTT43377.1"/>
    </source>
</evidence>
<dbReference type="Gene3D" id="3.40.50.300">
    <property type="entry name" value="P-loop containing nucleotide triphosphate hydrolases"/>
    <property type="match status" value="1"/>
</dbReference>
<keyword evidence="11" id="KW-0375">Hydrogen ion transport</keyword>
<gene>
    <name evidence="11 13" type="primary">atpD</name>
    <name evidence="13" type="ORF">NMQ00_02430</name>
</gene>
<dbReference type="InterPro" id="IPR003593">
    <property type="entry name" value="AAA+_ATPase"/>
</dbReference>
<dbReference type="PANTHER" id="PTHR15184">
    <property type="entry name" value="ATP SYNTHASE"/>
    <property type="match status" value="1"/>
</dbReference>